<feature type="transmembrane region" description="Helical" evidence="1">
    <location>
        <begin position="153"/>
        <end position="170"/>
    </location>
</feature>
<comment type="caution">
    <text evidence="2">The sequence shown here is derived from an EMBL/GenBank/DDBJ whole genome shotgun (WGS) entry which is preliminary data.</text>
</comment>
<evidence type="ECO:0000313" key="3">
    <source>
        <dbReference type="Proteomes" id="UP000603940"/>
    </source>
</evidence>
<keyword evidence="1" id="KW-1133">Transmembrane helix</keyword>
<accession>A0ABR7R6A7</accession>
<feature type="transmembrane region" description="Helical" evidence="1">
    <location>
        <begin position="50"/>
        <end position="69"/>
    </location>
</feature>
<feature type="transmembrane region" description="Helical" evidence="1">
    <location>
        <begin position="81"/>
        <end position="103"/>
    </location>
</feature>
<organism evidence="2 3">
    <name type="scientific">Pseudoroseomonas ludipueritiae</name>
    <dbReference type="NCBI Taxonomy" id="198093"/>
    <lineage>
        <taxon>Bacteria</taxon>
        <taxon>Pseudomonadati</taxon>
        <taxon>Pseudomonadota</taxon>
        <taxon>Alphaproteobacteria</taxon>
        <taxon>Acetobacterales</taxon>
        <taxon>Acetobacteraceae</taxon>
        <taxon>Pseudoroseomonas</taxon>
    </lineage>
</organism>
<dbReference type="Proteomes" id="UP000603940">
    <property type="component" value="Unassembled WGS sequence"/>
</dbReference>
<gene>
    <name evidence="2" type="ORF">IBL25_09165</name>
</gene>
<proteinExistence type="predicted"/>
<dbReference type="RefSeq" id="WP_187778250.1">
    <property type="nucleotide sequence ID" value="NZ_JACTUZ010000028.1"/>
</dbReference>
<keyword evidence="1" id="KW-0812">Transmembrane</keyword>
<keyword evidence="3" id="KW-1185">Reference proteome</keyword>
<feature type="transmembrane region" description="Helical" evidence="1">
    <location>
        <begin position="16"/>
        <end position="38"/>
    </location>
</feature>
<dbReference type="InterPro" id="IPR013416">
    <property type="entry name" value="CHP02587_IM"/>
</dbReference>
<keyword evidence="1" id="KW-0472">Membrane</keyword>
<evidence type="ECO:0000256" key="1">
    <source>
        <dbReference type="SAM" id="Phobius"/>
    </source>
</evidence>
<sequence length="278" mass="29514">MTADPSHRSVASNRDYAIGLARAFAGALIFAFPLVMTMEMWWIGFSITPARLLVFLLLGLGILVGLAYYSGFEPADRVSDAVLDGFTAYGVGFLGLGLLLWLLGVGTEDMGWRGWIGMIAVQAIPAGMGAGAARKQFGGGESRGRDDRAGYPAQLFLMVAGALFTAFNVAPTEEMILITYQMSAAQVLGLAALSLLLLHLLVYTVGFAGQEQWPEGVGFWPVFLHYTVVGYALALLVSVWALWTFGRTDGAALPLVAMMAVVLGFPAALGAAIARLVV</sequence>
<protein>
    <submittedName>
        <fullName evidence="2">TIGR02587 family membrane protein</fullName>
    </submittedName>
</protein>
<feature type="transmembrane region" description="Helical" evidence="1">
    <location>
        <begin position="115"/>
        <end position="133"/>
    </location>
</feature>
<feature type="transmembrane region" description="Helical" evidence="1">
    <location>
        <begin position="182"/>
        <end position="203"/>
    </location>
</feature>
<dbReference type="Pfam" id="PF09622">
    <property type="entry name" value="DUF2391"/>
    <property type="match status" value="1"/>
</dbReference>
<dbReference type="InterPro" id="IPR024464">
    <property type="entry name" value="DUF2391"/>
</dbReference>
<reference evidence="2 3" key="1">
    <citation type="journal article" date="2009" name="Int. J. Syst. Evol. Microbiol.">
        <title>Transfer of Teichococcus ludipueritiae and Muricoccus roseus to the genus Roseomonas, as Roseomonas ludipueritiae comb. nov. and Roseomonas rosea comb. nov., respectively, and emended description of the genus Roseomonas.</title>
        <authorList>
            <person name="Sanchez-Porro C."/>
            <person name="Gallego V."/>
            <person name="Busse H.J."/>
            <person name="Kampfer P."/>
            <person name="Ventosa A."/>
        </authorList>
    </citation>
    <scope>NUCLEOTIDE SEQUENCE [LARGE SCALE GENOMIC DNA]</scope>
    <source>
        <strain evidence="2 3">DSM 14915</strain>
    </source>
</reference>
<evidence type="ECO:0000313" key="2">
    <source>
        <dbReference type="EMBL" id="MBC9177107.1"/>
    </source>
</evidence>
<feature type="transmembrane region" description="Helical" evidence="1">
    <location>
        <begin position="223"/>
        <end position="243"/>
    </location>
</feature>
<name>A0ABR7R6A7_9PROT</name>
<dbReference type="NCBIfam" id="TIGR02587">
    <property type="entry name" value="TIGR02587 family membrane protein"/>
    <property type="match status" value="1"/>
</dbReference>
<feature type="transmembrane region" description="Helical" evidence="1">
    <location>
        <begin position="255"/>
        <end position="277"/>
    </location>
</feature>
<dbReference type="EMBL" id="JACTUZ010000028">
    <property type="protein sequence ID" value="MBC9177107.1"/>
    <property type="molecule type" value="Genomic_DNA"/>
</dbReference>